<organism evidence="2">
    <name type="scientific">viral metagenome</name>
    <dbReference type="NCBI Taxonomy" id="1070528"/>
    <lineage>
        <taxon>unclassified sequences</taxon>
        <taxon>metagenomes</taxon>
        <taxon>organismal metagenomes</taxon>
    </lineage>
</organism>
<name>A0A6M3L1J9_9ZZZZ</name>
<accession>A0A6M3L1J9</accession>
<reference evidence="2" key="1">
    <citation type="submission" date="2020-03" db="EMBL/GenBank/DDBJ databases">
        <title>The deep terrestrial virosphere.</title>
        <authorList>
            <person name="Holmfeldt K."/>
            <person name="Nilsson E."/>
            <person name="Simone D."/>
            <person name="Lopez-Fernandez M."/>
            <person name="Wu X."/>
            <person name="de Brujin I."/>
            <person name="Lundin D."/>
            <person name="Andersson A."/>
            <person name="Bertilsson S."/>
            <person name="Dopson M."/>
        </authorList>
    </citation>
    <scope>NUCLEOTIDE SEQUENCE</scope>
    <source>
        <strain evidence="1">MM415A01353</strain>
        <strain evidence="2">MM415B02909</strain>
    </source>
</reference>
<gene>
    <name evidence="1" type="ORF">MM415A01353_0017</name>
    <name evidence="2" type="ORF">MM415B02909_0005</name>
</gene>
<evidence type="ECO:0000313" key="1">
    <source>
        <dbReference type="EMBL" id="QJA77207.1"/>
    </source>
</evidence>
<evidence type="ECO:0000313" key="2">
    <source>
        <dbReference type="EMBL" id="QJA87682.1"/>
    </source>
</evidence>
<dbReference type="AlphaFoldDB" id="A0A6M3L1J9"/>
<dbReference type="EMBL" id="MT142269">
    <property type="protein sequence ID" value="QJA77207.1"/>
    <property type="molecule type" value="Genomic_DNA"/>
</dbReference>
<protein>
    <submittedName>
        <fullName evidence="2">Uncharacterized protein</fullName>
    </submittedName>
</protein>
<dbReference type="EMBL" id="MT142726">
    <property type="protein sequence ID" value="QJA87682.1"/>
    <property type="molecule type" value="Genomic_DNA"/>
</dbReference>
<proteinExistence type="predicted"/>
<sequence>MKIQFVNWFPSWQKLGFHKWAISRRSFPDDIPFLFDYSFFFGFWEIRKWHRSYEKQLWRKNHNKERDEGWIIKPRT</sequence>